<sequence length="211" mass="22441">MMYTTESTSSNSASGEGCVGSSVIGSGSSSAYSALADFLPPSATSHTQGEDVNVAEDISNVAEDEDASNPAMAVWWSIFSASAESLLANASLEMAPVGQEATYTSQAPFHTSHETRLDADSFSHSISMELEMTFLSSSDDAFHIFEPFEYDLEAFGVFGDHGPFGEELMDGGDDWVYYSPVHDSFDTILGPGRGSLDFGWRPGGNDGSTTY</sequence>
<organism evidence="2 3">
    <name type="scientific">Ceratocystis pirilliformis</name>
    <dbReference type="NCBI Taxonomy" id="259994"/>
    <lineage>
        <taxon>Eukaryota</taxon>
        <taxon>Fungi</taxon>
        <taxon>Dikarya</taxon>
        <taxon>Ascomycota</taxon>
        <taxon>Pezizomycotina</taxon>
        <taxon>Sordariomycetes</taxon>
        <taxon>Hypocreomycetidae</taxon>
        <taxon>Microascales</taxon>
        <taxon>Ceratocystidaceae</taxon>
        <taxon>Ceratocystis</taxon>
    </lineage>
</organism>
<protein>
    <submittedName>
        <fullName evidence="2">Uncharacterized protein</fullName>
    </submittedName>
</protein>
<evidence type="ECO:0000313" key="3">
    <source>
        <dbReference type="Proteomes" id="UP001583280"/>
    </source>
</evidence>
<feature type="compositionally biased region" description="Polar residues" evidence="1">
    <location>
        <begin position="1"/>
        <end position="13"/>
    </location>
</feature>
<comment type="caution">
    <text evidence="2">The sequence shown here is derived from an EMBL/GenBank/DDBJ whole genome shotgun (WGS) entry which is preliminary data.</text>
</comment>
<feature type="region of interest" description="Disordered" evidence="1">
    <location>
        <begin position="1"/>
        <end position="20"/>
    </location>
</feature>
<accession>A0ABR3ZI29</accession>
<reference evidence="2 3" key="1">
    <citation type="journal article" date="2024" name="IMA Fungus">
        <title>IMA Genome - F19 : A genome assembly and annotation guide to empower mycologists, including annotated draft genome sequences of Ceratocystis pirilliformis, Diaporthe australafricana, Fusarium ophioides, Paecilomyces lecythidis, and Sporothrix stenoceras.</title>
        <authorList>
            <person name="Aylward J."/>
            <person name="Wilson A.M."/>
            <person name="Visagie C.M."/>
            <person name="Spraker J."/>
            <person name="Barnes I."/>
            <person name="Buitendag C."/>
            <person name="Ceriani C."/>
            <person name="Del Mar Angel L."/>
            <person name="du Plessis D."/>
            <person name="Fuchs T."/>
            <person name="Gasser K."/>
            <person name="Kramer D."/>
            <person name="Li W."/>
            <person name="Munsamy K."/>
            <person name="Piso A."/>
            <person name="Price J.L."/>
            <person name="Sonnekus B."/>
            <person name="Thomas C."/>
            <person name="van der Nest A."/>
            <person name="van Dijk A."/>
            <person name="van Heerden A."/>
            <person name="van Vuuren N."/>
            <person name="Yilmaz N."/>
            <person name="Duong T.A."/>
            <person name="van der Merwe N.A."/>
            <person name="Wingfield M.J."/>
            <person name="Wingfield B.D."/>
        </authorList>
    </citation>
    <scope>NUCLEOTIDE SEQUENCE [LARGE SCALE GENOMIC DNA]</scope>
    <source>
        <strain evidence="2 3">CMW 12675</strain>
    </source>
</reference>
<evidence type="ECO:0000313" key="2">
    <source>
        <dbReference type="EMBL" id="KAL1900370.1"/>
    </source>
</evidence>
<evidence type="ECO:0000256" key="1">
    <source>
        <dbReference type="SAM" id="MobiDB-lite"/>
    </source>
</evidence>
<keyword evidence="3" id="KW-1185">Reference proteome</keyword>
<dbReference type="Proteomes" id="UP001583280">
    <property type="component" value="Unassembled WGS sequence"/>
</dbReference>
<proteinExistence type="predicted"/>
<gene>
    <name evidence="2" type="ORF">Cpir12675_000952</name>
</gene>
<dbReference type="EMBL" id="JAWDJO010000013">
    <property type="protein sequence ID" value="KAL1900370.1"/>
    <property type="molecule type" value="Genomic_DNA"/>
</dbReference>
<name>A0ABR3ZI29_9PEZI</name>